<reference evidence="1 2" key="1">
    <citation type="submission" date="2020-02" db="EMBL/GenBank/DDBJ databases">
        <authorList>
            <person name="Brisse S."/>
        </authorList>
    </citation>
    <scope>NUCLEOTIDE SEQUENCE [LARGE SCALE GENOMIC DNA]</scope>
    <source>
        <strain evidence="1">CIP107547</strain>
    </source>
</reference>
<organism evidence="1 2">
    <name type="scientific">Corynebacterium diphtheriae</name>
    <dbReference type="NCBI Taxonomy" id="1717"/>
    <lineage>
        <taxon>Bacteria</taxon>
        <taxon>Bacillati</taxon>
        <taxon>Actinomycetota</taxon>
        <taxon>Actinomycetes</taxon>
        <taxon>Mycobacteriales</taxon>
        <taxon>Corynebacteriaceae</taxon>
        <taxon>Corynebacterium</taxon>
    </lineage>
</organism>
<gene>
    <name evidence="1" type="ORF">CIP107547_02386</name>
</gene>
<comment type="caution">
    <text evidence="1">The sequence shown here is derived from an EMBL/GenBank/DDBJ whole genome shotgun (WGS) entry which is preliminary data.</text>
</comment>
<dbReference type="EMBL" id="CADDAV010000033">
    <property type="protein sequence ID" value="CAB0623019.1"/>
    <property type="molecule type" value="Genomic_DNA"/>
</dbReference>
<accession>A0A6J4WMB5</accession>
<dbReference type="Proteomes" id="UP000480222">
    <property type="component" value="Unassembled WGS sequence"/>
</dbReference>
<protein>
    <submittedName>
        <fullName evidence="1">Uncharacterized protein</fullName>
    </submittedName>
</protein>
<proteinExistence type="predicted"/>
<evidence type="ECO:0000313" key="1">
    <source>
        <dbReference type="EMBL" id="CAB0623019.1"/>
    </source>
</evidence>
<evidence type="ECO:0000313" key="2">
    <source>
        <dbReference type="Proteomes" id="UP000480222"/>
    </source>
</evidence>
<dbReference type="AlphaFoldDB" id="A0A6J4WMB5"/>
<sequence>MGYVLIFCNAVPPEGGKLFQYEDIGRDRLPVVFGGVLRG</sequence>
<name>A0A6J4WMB5_CORDP</name>